<accession>A0A1D9MIE4</accession>
<keyword evidence="2" id="KW-1185">Reference proteome</keyword>
<dbReference type="STRING" id="1912795.BK816_00615"/>
<sequence length="275" mass="29672">MLARALALWASDPDLSATWQEIQPDFARLRFSRGLRNGWEEARAEAAIWNAVHASKLLGSRVLASELRRQLADLEGAPSANKIAVAAWRMQSRIQGTLPPLNERRDLATTRHSTMPAPQLLSGLLLDWQATWETPEVPPRQEAFSVALALAEADAPAWLCSGLALAELWGAANPVLGWAFARWILCARGVEPTGVWALPDLGDARGNQLSCGIVPEKTGPLGNADWAQALAAYQSGTPEGVKTYLAWYLQVLAAGVAEGEAISQSILAAIPRQDN</sequence>
<protein>
    <recommendedName>
        <fullName evidence="3">Fido domain-containing protein</fullName>
    </recommendedName>
</protein>
<dbReference type="EMBL" id="CP017812">
    <property type="protein sequence ID" value="AOZ71978.1"/>
    <property type="molecule type" value="Genomic_DNA"/>
</dbReference>
<gene>
    <name evidence="1" type="ORF">BK816_00615</name>
</gene>
<dbReference type="AlphaFoldDB" id="A0A1D9MIE4"/>
<evidence type="ECO:0008006" key="3">
    <source>
        <dbReference type="Google" id="ProtNLM"/>
    </source>
</evidence>
<organism evidence="1 2">
    <name type="scientific">Boudabousia tangfeifanii</name>
    <dbReference type="NCBI Taxonomy" id="1912795"/>
    <lineage>
        <taxon>Bacteria</taxon>
        <taxon>Bacillati</taxon>
        <taxon>Actinomycetota</taxon>
        <taxon>Actinomycetes</taxon>
        <taxon>Actinomycetales</taxon>
        <taxon>Actinomycetaceae</taxon>
        <taxon>Boudabousia</taxon>
    </lineage>
</organism>
<dbReference type="RefSeq" id="WP_071163444.1">
    <property type="nucleotide sequence ID" value="NZ_CP017812.1"/>
</dbReference>
<dbReference type="KEGG" id="avu:BK816_00615"/>
<evidence type="ECO:0000313" key="2">
    <source>
        <dbReference type="Proteomes" id="UP000176288"/>
    </source>
</evidence>
<reference evidence="1 2" key="1">
    <citation type="submission" date="2016-10" db="EMBL/GenBank/DDBJ databases">
        <title>Actinomyces aegypiusis sp. nov., isolated from the Aegypius monachus in Qinghai Tibet Plateau China.</title>
        <authorList>
            <person name="Wang Y."/>
        </authorList>
    </citation>
    <scope>NUCLEOTIDE SEQUENCE [LARGE SCALE GENOMIC DNA]</scope>
    <source>
        <strain evidence="1 2">VUL4_3</strain>
    </source>
</reference>
<evidence type="ECO:0000313" key="1">
    <source>
        <dbReference type="EMBL" id="AOZ71978.1"/>
    </source>
</evidence>
<dbReference type="OrthoDB" id="3251981at2"/>
<dbReference type="Proteomes" id="UP000176288">
    <property type="component" value="Chromosome"/>
</dbReference>
<name>A0A1D9MIE4_9ACTO</name>
<proteinExistence type="predicted"/>